<gene>
    <name evidence="2" type="ORF">CFter6_1892</name>
</gene>
<dbReference type="InterPro" id="IPR025870">
    <property type="entry name" value="Glyoxalase-like_dom"/>
</dbReference>
<dbReference type="Pfam" id="PF13468">
    <property type="entry name" value="Glyoxalase_3"/>
    <property type="match status" value="1"/>
</dbReference>
<proteinExistence type="predicted"/>
<evidence type="ECO:0000313" key="2">
    <source>
        <dbReference type="EMBL" id="AMO94587.1"/>
    </source>
</evidence>
<dbReference type="AlphaFoldDB" id="A0A127PA12"/>
<dbReference type="Gene3D" id="3.10.180.10">
    <property type="entry name" value="2,3-Dihydroxybiphenyl 1,2-Dioxygenase, domain 1"/>
    <property type="match status" value="1"/>
</dbReference>
<dbReference type="InterPro" id="IPR029068">
    <property type="entry name" value="Glyas_Bleomycin-R_OHBP_Dase"/>
</dbReference>
<dbReference type="RefSeq" id="WP_061539608.1">
    <property type="nucleotide sequence ID" value="NZ_CP013232.1"/>
</dbReference>
<accession>A0A127PA12</accession>
<dbReference type="OrthoDB" id="5801364at2"/>
<evidence type="ECO:0000259" key="1">
    <source>
        <dbReference type="Pfam" id="PF13468"/>
    </source>
</evidence>
<dbReference type="EMBL" id="CP013232">
    <property type="protein sequence ID" value="AMO94587.1"/>
    <property type="molecule type" value="Genomic_DNA"/>
</dbReference>
<name>A0A127PA12_9BURK</name>
<evidence type="ECO:0000313" key="3">
    <source>
        <dbReference type="Proteomes" id="UP000072421"/>
    </source>
</evidence>
<protein>
    <submittedName>
        <fullName evidence="2">Glyoxalase-like domain protein</fullName>
    </submittedName>
</protein>
<reference evidence="2 3" key="1">
    <citation type="submission" date="2015-11" db="EMBL/GenBank/DDBJ databases">
        <title>Exploring the genomic traits of fungus-feeding bacterial genus Collimonas.</title>
        <authorList>
            <person name="Song C."/>
            <person name="Schmidt R."/>
            <person name="de Jager V."/>
            <person name="Krzyzanowska D."/>
            <person name="Jongedijk E."/>
            <person name="Cankar K."/>
            <person name="Beekwilder J."/>
            <person name="van Veen A."/>
            <person name="de Boer W."/>
            <person name="van Veen J.A."/>
            <person name="Garbeva P."/>
        </authorList>
    </citation>
    <scope>NUCLEOTIDE SEQUENCE [LARGE SCALE GENOMIC DNA]</scope>
    <source>
        <strain evidence="2 3">Ter6</strain>
    </source>
</reference>
<dbReference type="Proteomes" id="UP000072421">
    <property type="component" value="Chromosome"/>
</dbReference>
<organism evidence="2">
    <name type="scientific">Collimonas fungivorans</name>
    <dbReference type="NCBI Taxonomy" id="158899"/>
    <lineage>
        <taxon>Bacteria</taxon>
        <taxon>Pseudomonadati</taxon>
        <taxon>Pseudomonadota</taxon>
        <taxon>Betaproteobacteria</taxon>
        <taxon>Burkholderiales</taxon>
        <taxon>Oxalobacteraceae</taxon>
        <taxon>Collimonas</taxon>
    </lineage>
</organism>
<dbReference type="PATRIC" id="fig|158899.10.peg.1896"/>
<feature type="domain" description="Glyoxalase-like" evidence="1">
    <location>
        <begin position="6"/>
        <end position="177"/>
    </location>
</feature>
<sequence>MLQTSIDHLVITAASLADGVEYVRRALGVTLETGGEHPRMGTHNCLLKLGDEIFLEVIAVNPDAPRPVRPRWFQLDELAADCPPQLATWLARTGDIHAAIAASPVDAGVIEPMTRGRLNWLISIAADGKLPLHGIAPSFIEWQAATHPARKLQDLGCSLIRLEAFHAEAEQVDRMLACVGFQGAFSATAIAASEQPYLVAHIQTPAGLRQLGGPAAYAAK</sequence>